<dbReference type="EMBL" id="METM01000003">
    <property type="protein sequence ID" value="OGB90865.1"/>
    <property type="molecule type" value="Genomic_DNA"/>
</dbReference>
<dbReference type="Proteomes" id="UP000178724">
    <property type="component" value="Unassembled WGS sequence"/>
</dbReference>
<gene>
    <name evidence="2" type="primary">rbfA</name>
    <name evidence="3" type="ORF">A2625_07485</name>
</gene>
<keyword evidence="2" id="KW-0963">Cytoplasm</keyword>
<comment type="subunit">
    <text evidence="2">Monomer. Binds 30S ribosomal subunits, but not 50S ribosomal subunits or 70S ribosomes.</text>
</comment>
<evidence type="ECO:0000313" key="4">
    <source>
        <dbReference type="Proteomes" id="UP000178724"/>
    </source>
</evidence>
<proteinExistence type="inferred from homology"/>
<dbReference type="GO" id="GO:0043024">
    <property type="term" value="F:ribosomal small subunit binding"/>
    <property type="evidence" value="ECO:0007669"/>
    <property type="project" value="TreeGrafter"/>
</dbReference>
<dbReference type="InterPro" id="IPR020053">
    <property type="entry name" value="Ribosome-bd_factorA_CS"/>
</dbReference>
<dbReference type="InterPro" id="IPR023799">
    <property type="entry name" value="RbfA_dom_sf"/>
</dbReference>
<evidence type="ECO:0000256" key="2">
    <source>
        <dbReference type="HAMAP-Rule" id="MF_00003"/>
    </source>
</evidence>
<dbReference type="InterPro" id="IPR015946">
    <property type="entry name" value="KH_dom-like_a/b"/>
</dbReference>
<protein>
    <recommendedName>
        <fullName evidence="2">Ribosome-binding factor A</fullName>
    </recommendedName>
</protein>
<reference evidence="3 4" key="1">
    <citation type="journal article" date="2016" name="Nat. Commun.">
        <title>Thousands of microbial genomes shed light on interconnected biogeochemical processes in an aquifer system.</title>
        <authorList>
            <person name="Anantharaman K."/>
            <person name="Brown C.T."/>
            <person name="Hug L.A."/>
            <person name="Sharon I."/>
            <person name="Castelle C.J."/>
            <person name="Probst A.J."/>
            <person name="Thomas B.C."/>
            <person name="Singh A."/>
            <person name="Wilkins M.J."/>
            <person name="Karaoz U."/>
            <person name="Brodie E.L."/>
            <person name="Williams K.H."/>
            <person name="Hubbard S.S."/>
            <person name="Banfield J.F."/>
        </authorList>
    </citation>
    <scope>NUCLEOTIDE SEQUENCE [LARGE SCALE GENOMIC DNA]</scope>
</reference>
<dbReference type="NCBIfam" id="TIGR00082">
    <property type="entry name" value="rbfA"/>
    <property type="match status" value="1"/>
</dbReference>
<comment type="subcellular location">
    <subcellularLocation>
        <location evidence="2">Cytoplasm</location>
    </subcellularLocation>
</comment>
<dbReference type="HAMAP" id="MF_00003">
    <property type="entry name" value="RbfA"/>
    <property type="match status" value="1"/>
</dbReference>
<evidence type="ECO:0000256" key="1">
    <source>
        <dbReference type="ARBA" id="ARBA00022517"/>
    </source>
</evidence>
<accession>A0A1F4Q4I2</accession>
<dbReference type="InterPro" id="IPR000238">
    <property type="entry name" value="RbfA"/>
</dbReference>
<comment type="function">
    <text evidence="2">One of several proteins that assist in the late maturation steps of the functional core of the 30S ribosomal subunit. Associates with free 30S ribosomal subunits (but not with 30S subunits that are part of 70S ribosomes or polysomes). Required for efficient processing of 16S rRNA. May interact with the 5'-terminal helix region of 16S rRNA.</text>
</comment>
<dbReference type="GO" id="GO:0030490">
    <property type="term" value="P:maturation of SSU-rRNA"/>
    <property type="evidence" value="ECO:0007669"/>
    <property type="project" value="UniProtKB-UniRule"/>
</dbReference>
<comment type="caution">
    <text evidence="3">The sequence shown here is derived from an EMBL/GenBank/DDBJ whole genome shotgun (WGS) entry which is preliminary data.</text>
</comment>
<comment type="similarity">
    <text evidence="2">Belongs to the RbfA family.</text>
</comment>
<dbReference type="PANTHER" id="PTHR33515">
    <property type="entry name" value="RIBOSOME-BINDING FACTOR A, CHLOROPLASTIC-RELATED"/>
    <property type="match status" value="1"/>
</dbReference>
<dbReference type="Pfam" id="PF02033">
    <property type="entry name" value="RBFA"/>
    <property type="match status" value="1"/>
</dbReference>
<dbReference type="GO" id="GO:0005829">
    <property type="term" value="C:cytosol"/>
    <property type="evidence" value="ECO:0007669"/>
    <property type="project" value="TreeGrafter"/>
</dbReference>
<sequence>MTRQERVEELIKQEVSEILREKVSDPRIGFVSVTAVNVSPDLENASIFVSILGEEKQKAEAMKGLYSATKFIRGELGHRLELRLTPKIRFMRDDSIERGSRVLGLINKLEHEKLVPGNKKRPQRR</sequence>
<organism evidence="3 4">
    <name type="scientific">candidate division WOR-1 bacterium RIFCSPHIGHO2_01_FULL_53_15</name>
    <dbReference type="NCBI Taxonomy" id="1802564"/>
    <lineage>
        <taxon>Bacteria</taxon>
        <taxon>Bacillati</taxon>
        <taxon>Saganbacteria</taxon>
    </lineage>
</organism>
<dbReference type="PANTHER" id="PTHR33515:SF1">
    <property type="entry name" value="RIBOSOME-BINDING FACTOR A, CHLOROPLASTIC-RELATED"/>
    <property type="match status" value="1"/>
</dbReference>
<dbReference type="Gene3D" id="3.30.300.20">
    <property type="match status" value="1"/>
</dbReference>
<evidence type="ECO:0000313" key="3">
    <source>
        <dbReference type="EMBL" id="OGB90865.1"/>
    </source>
</evidence>
<dbReference type="SUPFAM" id="SSF89919">
    <property type="entry name" value="Ribosome-binding factor A, RbfA"/>
    <property type="match status" value="1"/>
</dbReference>
<keyword evidence="1 2" id="KW-0690">Ribosome biogenesis</keyword>
<name>A0A1F4Q4I2_UNCSA</name>
<dbReference type="PROSITE" id="PS01319">
    <property type="entry name" value="RBFA"/>
    <property type="match status" value="1"/>
</dbReference>
<dbReference type="AlphaFoldDB" id="A0A1F4Q4I2"/>